<organism evidence="2 3">
    <name type="scientific">Punica granatum</name>
    <name type="common">Pomegranate</name>
    <dbReference type="NCBI Taxonomy" id="22663"/>
    <lineage>
        <taxon>Eukaryota</taxon>
        <taxon>Viridiplantae</taxon>
        <taxon>Streptophyta</taxon>
        <taxon>Embryophyta</taxon>
        <taxon>Tracheophyta</taxon>
        <taxon>Spermatophyta</taxon>
        <taxon>Magnoliopsida</taxon>
        <taxon>eudicotyledons</taxon>
        <taxon>Gunneridae</taxon>
        <taxon>Pentapetalae</taxon>
        <taxon>rosids</taxon>
        <taxon>malvids</taxon>
        <taxon>Myrtales</taxon>
        <taxon>Lythraceae</taxon>
        <taxon>Punica</taxon>
    </lineage>
</organism>
<accession>A0A2I0KGZ9</accession>
<evidence type="ECO:0000313" key="2">
    <source>
        <dbReference type="EMBL" id="PKI67739.1"/>
    </source>
</evidence>
<evidence type="ECO:0000313" key="3">
    <source>
        <dbReference type="Proteomes" id="UP000233551"/>
    </source>
</evidence>
<comment type="caution">
    <text evidence="2">The sequence shown here is derived from an EMBL/GenBank/DDBJ whole genome shotgun (WGS) entry which is preliminary data.</text>
</comment>
<protein>
    <submittedName>
        <fullName evidence="2">Uncharacterized protein</fullName>
    </submittedName>
</protein>
<evidence type="ECO:0000256" key="1">
    <source>
        <dbReference type="SAM" id="MobiDB-lite"/>
    </source>
</evidence>
<proteinExistence type="predicted"/>
<dbReference type="EMBL" id="PGOL01000589">
    <property type="protein sequence ID" value="PKI67739.1"/>
    <property type="molecule type" value="Genomic_DNA"/>
</dbReference>
<name>A0A2I0KGZ9_PUNGR</name>
<gene>
    <name evidence="2" type="ORF">CRG98_011952</name>
</gene>
<reference evidence="2 3" key="1">
    <citation type="submission" date="2017-11" db="EMBL/GenBank/DDBJ databases">
        <title>De-novo sequencing of pomegranate (Punica granatum L.) genome.</title>
        <authorList>
            <person name="Akparov Z."/>
            <person name="Amiraslanov A."/>
            <person name="Hajiyeva S."/>
            <person name="Abbasov M."/>
            <person name="Kaur K."/>
            <person name="Hamwieh A."/>
            <person name="Solovyev V."/>
            <person name="Salamov A."/>
            <person name="Braich B."/>
            <person name="Kosarev P."/>
            <person name="Mahmoud A."/>
            <person name="Hajiyev E."/>
            <person name="Babayeva S."/>
            <person name="Izzatullayeva V."/>
            <person name="Mammadov A."/>
            <person name="Mammadov A."/>
            <person name="Sharifova S."/>
            <person name="Ojaghi J."/>
            <person name="Eynullazada K."/>
            <person name="Bayramov B."/>
            <person name="Abdulazimova A."/>
            <person name="Shahmuradov I."/>
        </authorList>
    </citation>
    <scope>NUCLEOTIDE SEQUENCE [LARGE SCALE GENOMIC DNA]</scope>
    <source>
        <strain evidence="3">cv. AG2017</strain>
        <tissue evidence="2">Leaf</tissue>
    </source>
</reference>
<sequence length="148" mass="16816">VKNFTSPFLWIEMRELLLLVTNKSGMGFNGRGLSSLIIPRLIFMPSTPRPPLCNHVMRYSHRDHNDERAPSTAQEFKRVAEERLSETERGIASQTVDKTYDGTEEAVMGNSDSESVKKKYKEHEENADYPKTGDDEPGERRANTVRGS</sequence>
<dbReference type="STRING" id="22663.A0A2I0KGZ9"/>
<feature type="non-terminal residue" evidence="2">
    <location>
        <position position="1"/>
    </location>
</feature>
<dbReference type="Proteomes" id="UP000233551">
    <property type="component" value="Unassembled WGS sequence"/>
</dbReference>
<feature type="region of interest" description="Disordered" evidence="1">
    <location>
        <begin position="81"/>
        <end position="148"/>
    </location>
</feature>
<feature type="compositionally biased region" description="Basic and acidic residues" evidence="1">
    <location>
        <begin position="114"/>
        <end position="142"/>
    </location>
</feature>
<keyword evidence="3" id="KW-1185">Reference proteome</keyword>
<dbReference type="AlphaFoldDB" id="A0A2I0KGZ9"/>